<dbReference type="PROSITE" id="PS51332">
    <property type="entry name" value="B12_BINDING"/>
    <property type="match status" value="1"/>
</dbReference>
<dbReference type="Gene3D" id="3.40.50.280">
    <property type="entry name" value="Cobalamin-binding domain"/>
    <property type="match status" value="1"/>
</dbReference>
<dbReference type="GO" id="GO:0046872">
    <property type="term" value="F:metal ion binding"/>
    <property type="evidence" value="ECO:0007669"/>
    <property type="project" value="InterPro"/>
</dbReference>
<dbReference type="RefSeq" id="WP_099910098.1">
    <property type="nucleotide sequence ID" value="NZ_AWWI01000047.1"/>
</dbReference>
<dbReference type="OrthoDB" id="5498228at2"/>
<feature type="domain" description="B12-binding" evidence="1">
    <location>
        <begin position="133"/>
        <end position="260"/>
    </location>
</feature>
<dbReference type="InterPro" id="IPR006158">
    <property type="entry name" value="Cobalamin-bd"/>
</dbReference>
<comment type="caution">
    <text evidence="2">The sequence shown here is derived from an EMBL/GenBank/DDBJ whole genome shotgun (WGS) entry which is preliminary data.</text>
</comment>
<reference evidence="2 3" key="1">
    <citation type="submission" date="2013-09" db="EMBL/GenBank/DDBJ databases">
        <title>Genome sequencing of Phaeobacter antarcticus sp. nov. SM1211.</title>
        <authorList>
            <person name="Zhang X.-Y."/>
            <person name="Liu C."/>
            <person name="Chen X.-L."/>
            <person name="Xie B.-B."/>
            <person name="Qin Q.-L."/>
            <person name="Rong J.-C."/>
            <person name="Zhang Y.-Z."/>
        </authorList>
    </citation>
    <scope>NUCLEOTIDE SEQUENCE [LARGE SCALE GENOMIC DNA]</scope>
    <source>
        <strain evidence="2 3">SM1211</strain>
    </source>
</reference>
<dbReference type="Proteomes" id="UP000231259">
    <property type="component" value="Unassembled WGS sequence"/>
</dbReference>
<evidence type="ECO:0000313" key="2">
    <source>
        <dbReference type="EMBL" id="PIL21116.1"/>
    </source>
</evidence>
<dbReference type="SUPFAM" id="SSF52242">
    <property type="entry name" value="Cobalamin (vitamin B12)-binding domain"/>
    <property type="match status" value="1"/>
</dbReference>
<sequence>MTHDQLTHDRAIEETGRPDIACLASTVISVINDKSDEGSQTIRPSMLRKMVSDCLSKTGHDAELLLSNLRDNRLVPEQLIDIYIPEAARTLGLMWAEDEITFAQVTIATARLQGLLTLLAIPWFTRISDPEDQISILVSLQVDDTHTLGPHVAIAQLRRLGASVRVLFGADSQTVVQMLSEDTYDLLMFSCSDTGALATIATMVRQIRYLTPDCPPVALGGLVLDLTDRVKERTGADLVTSDVRVAYKLCEKKRPKLKTVAK</sequence>
<name>A0A2G8RHN4_9RHOB</name>
<gene>
    <name evidence="2" type="ORF">P775_06100</name>
</gene>
<dbReference type="AlphaFoldDB" id="A0A2G8RHN4"/>
<keyword evidence="3" id="KW-1185">Reference proteome</keyword>
<dbReference type="EMBL" id="AWWI01000047">
    <property type="protein sequence ID" value="PIL21116.1"/>
    <property type="molecule type" value="Genomic_DNA"/>
</dbReference>
<dbReference type="InterPro" id="IPR036724">
    <property type="entry name" value="Cobalamin-bd_sf"/>
</dbReference>
<dbReference type="GO" id="GO:0031419">
    <property type="term" value="F:cobalamin binding"/>
    <property type="evidence" value="ECO:0007669"/>
    <property type="project" value="InterPro"/>
</dbReference>
<evidence type="ECO:0000259" key="1">
    <source>
        <dbReference type="PROSITE" id="PS51332"/>
    </source>
</evidence>
<accession>A0A2G8RHN4</accession>
<protein>
    <recommendedName>
        <fullName evidence="1">B12-binding domain-containing protein</fullName>
    </recommendedName>
</protein>
<organism evidence="2 3">
    <name type="scientific">Puniceibacterium antarcticum</name>
    <dbReference type="NCBI Taxonomy" id="1206336"/>
    <lineage>
        <taxon>Bacteria</taxon>
        <taxon>Pseudomonadati</taxon>
        <taxon>Pseudomonadota</taxon>
        <taxon>Alphaproteobacteria</taxon>
        <taxon>Rhodobacterales</taxon>
        <taxon>Paracoccaceae</taxon>
        <taxon>Puniceibacterium</taxon>
    </lineage>
</organism>
<proteinExistence type="predicted"/>
<evidence type="ECO:0000313" key="3">
    <source>
        <dbReference type="Proteomes" id="UP000231259"/>
    </source>
</evidence>